<dbReference type="Proteomes" id="UP000308652">
    <property type="component" value="Unassembled WGS sequence"/>
</dbReference>
<name>A0A5C3LZZ2_9AGAR</name>
<gene>
    <name evidence="3" type="ORF">BDQ12DRAFT_133747</name>
</gene>
<dbReference type="STRING" id="68775.A0A5C3LZZ2"/>
<feature type="region of interest" description="Disordered" evidence="1">
    <location>
        <begin position="279"/>
        <end position="298"/>
    </location>
</feature>
<dbReference type="Gene3D" id="2.60.120.260">
    <property type="entry name" value="Galactose-binding domain-like"/>
    <property type="match status" value="1"/>
</dbReference>
<evidence type="ECO:0000256" key="1">
    <source>
        <dbReference type="SAM" id="MobiDB-lite"/>
    </source>
</evidence>
<sequence>MGPSVFIDDASSLISYSGTQWTLQTGDNTTANGTYTTCRTDLTNSASGIPSLTYTFVAINVYGNPSENLLMNYTVDDSGVRPALINPSNGQSAKTEFRWWGLEGFGAGSHTIKLMPSRGQPIIDYFIVTPTEDTFLSGKTLIYDDVDPALKYSGNWAVRVSMNFTDGIPYFSSLYSTRNKGDAFTLRFVGSTVSVYGLLNQQAGSLVSSYSVDGAPPTKFNPYNGSQLPLPDKWQLNQKFFHQDLIPGIHNLTVTLDDVTGPQQLWIDYITFDGSSDTTLAEPSTLPGTTSSPSSKKTGLSDRALGGIIAGAIIAFCIVSGVFRKTVRQKQPGWNTVVTETQTQTVQHYIGR</sequence>
<dbReference type="OrthoDB" id="2927144at2759"/>
<evidence type="ECO:0000256" key="2">
    <source>
        <dbReference type="SAM" id="Phobius"/>
    </source>
</evidence>
<organism evidence="3 4">
    <name type="scientific">Crucibulum laeve</name>
    <dbReference type="NCBI Taxonomy" id="68775"/>
    <lineage>
        <taxon>Eukaryota</taxon>
        <taxon>Fungi</taxon>
        <taxon>Dikarya</taxon>
        <taxon>Basidiomycota</taxon>
        <taxon>Agaricomycotina</taxon>
        <taxon>Agaricomycetes</taxon>
        <taxon>Agaricomycetidae</taxon>
        <taxon>Agaricales</taxon>
        <taxon>Agaricineae</taxon>
        <taxon>Nidulariaceae</taxon>
        <taxon>Crucibulum</taxon>
    </lineage>
</organism>
<protein>
    <submittedName>
        <fullName evidence="3">Uncharacterized protein</fullName>
    </submittedName>
</protein>
<evidence type="ECO:0000313" key="3">
    <source>
        <dbReference type="EMBL" id="TFK37993.1"/>
    </source>
</evidence>
<feature type="transmembrane region" description="Helical" evidence="2">
    <location>
        <begin position="304"/>
        <end position="323"/>
    </location>
</feature>
<keyword evidence="2" id="KW-0812">Transmembrane</keyword>
<reference evidence="3 4" key="1">
    <citation type="journal article" date="2019" name="Nat. Ecol. Evol.">
        <title>Megaphylogeny resolves global patterns of mushroom evolution.</title>
        <authorList>
            <person name="Varga T."/>
            <person name="Krizsan K."/>
            <person name="Foldi C."/>
            <person name="Dima B."/>
            <person name="Sanchez-Garcia M."/>
            <person name="Sanchez-Ramirez S."/>
            <person name="Szollosi G.J."/>
            <person name="Szarkandi J.G."/>
            <person name="Papp V."/>
            <person name="Albert L."/>
            <person name="Andreopoulos W."/>
            <person name="Angelini C."/>
            <person name="Antonin V."/>
            <person name="Barry K.W."/>
            <person name="Bougher N.L."/>
            <person name="Buchanan P."/>
            <person name="Buyck B."/>
            <person name="Bense V."/>
            <person name="Catcheside P."/>
            <person name="Chovatia M."/>
            <person name="Cooper J."/>
            <person name="Damon W."/>
            <person name="Desjardin D."/>
            <person name="Finy P."/>
            <person name="Geml J."/>
            <person name="Haridas S."/>
            <person name="Hughes K."/>
            <person name="Justo A."/>
            <person name="Karasinski D."/>
            <person name="Kautmanova I."/>
            <person name="Kiss B."/>
            <person name="Kocsube S."/>
            <person name="Kotiranta H."/>
            <person name="LaButti K.M."/>
            <person name="Lechner B.E."/>
            <person name="Liimatainen K."/>
            <person name="Lipzen A."/>
            <person name="Lukacs Z."/>
            <person name="Mihaltcheva S."/>
            <person name="Morgado L.N."/>
            <person name="Niskanen T."/>
            <person name="Noordeloos M.E."/>
            <person name="Ohm R.A."/>
            <person name="Ortiz-Santana B."/>
            <person name="Ovrebo C."/>
            <person name="Racz N."/>
            <person name="Riley R."/>
            <person name="Savchenko A."/>
            <person name="Shiryaev A."/>
            <person name="Soop K."/>
            <person name="Spirin V."/>
            <person name="Szebenyi C."/>
            <person name="Tomsovsky M."/>
            <person name="Tulloss R.E."/>
            <person name="Uehling J."/>
            <person name="Grigoriev I.V."/>
            <person name="Vagvolgyi C."/>
            <person name="Papp T."/>
            <person name="Martin F.M."/>
            <person name="Miettinen O."/>
            <person name="Hibbett D.S."/>
            <person name="Nagy L.G."/>
        </authorList>
    </citation>
    <scope>NUCLEOTIDE SEQUENCE [LARGE SCALE GENOMIC DNA]</scope>
    <source>
        <strain evidence="3 4">CBS 166.37</strain>
    </source>
</reference>
<evidence type="ECO:0000313" key="4">
    <source>
        <dbReference type="Proteomes" id="UP000308652"/>
    </source>
</evidence>
<keyword evidence="2" id="KW-0472">Membrane</keyword>
<proteinExistence type="predicted"/>
<keyword evidence="2" id="KW-1133">Transmembrane helix</keyword>
<keyword evidence="4" id="KW-1185">Reference proteome</keyword>
<accession>A0A5C3LZZ2</accession>
<dbReference type="AlphaFoldDB" id="A0A5C3LZZ2"/>
<dbReference type="EMBL" id="ML213605">
    <property type="protein sequence ID" value="TFK37993.1"/>
    <property type="molecule type" value="Genomic_DNA"/>
</dbReference>
<feature type="compositionally biased region" description="Low complexity" evidence="1">
    <location>
        <begin position="284"/>
        <end position="298"/>
    </location>
</feature>